<dbReference type="GO" id="GO:0016491">
    <property type="term" value="F:oxidoreductase activity"/>
    <property type="evidence" value="ECO:0007669"/>
    <property type="project" value="UniProtKB-KW"/>
</dbReference>
<organism evidence="3 4">
    <name type="scientific">Pseudonocardia charpentierae</name>
    <dbReference type="NCBI Taxonomy" id="3075545"/>
    <lineage>
        <taxon>Bacteria</taxon>
        <taxon>Bacillati</taxon>
        <taxon>Actinomycetota</taxon>
        <taxon>Actinomycetes</taxon>
        <taxon>Pseudonocardiales</taxon>
        <taxon>Pseudonocardiaceae</taxon>
        <taxon>Pseudonocardia</taxon>
    </lineage>
</organism>
<dbReference type="InterPro" id="IPR051603">
    <property type="entry name" value="Zinc-ADH_QOR/CCCR"/>
</dbReference>
<sequence>MATQIVATTFGGPEVLSPVEVEVPQPGPGQVVIAVKAAGVNRADHKIVSGMMGADPERLPLPVGLEVAGVVTAVGPDATGPGGPIAVGDEVVAHPVSGGYAESVTAPAKVVVPKPPALDWTVAGSVLLVGGTAAHALQVAGAKPGETLLVHGAAGSVGQIAVQIAVQDGVRVVGTAGESNHELLRSYGVIPVTYGPGLADRVRAVAPEGVDAAIDTIGTDEAVDVSLELVADHSRIVSIAAFGRADSGIKLISGDDPETKVRANSWQRLLPAAADGSLKIVVARTYPLAEAAGALQFVRDGHAGGKVVLLP</sequence>
<dbReference type="PANTHER" id="PTHR44154">
    <property type="entry name" value="QUINONE OXIDOREDUCTASE"/>
    <property type="match status" value="1"/>
</dbReference>
<dbReference type="InterPro" id="IPR013154">
    <property type="entry name" value="ADH-like_N"/>
</dbReference>
<dbReference type="InterPro" id="IPR036291">
    <property type="entry name" value="NAD(P)-bd_dom_sf"/>
</dbReference>
<dbReference type="SUPFAM" id="SSF51735">
    <property type="entry name" value="NAD(P)-binding Rossmann-fold domains"/>
    <property type="match status" value="1"/>
</dbReference>
<keyword evidence="4" id="KW-1185">Reference proteome</keyword>
<evidence type="ECO:0000259" key="2">
    <source>
        <dbReference type="SMART" id="SM00829"/>
    </source>
</evidence>
<protein>
    <submittedName>
        <fullName evidence="3">NADP-dependent oxidoreductase</fullName>
        <ecNumber evidence="3">1.-.-.-</ecNumber>
    </submittedName>
</protein>
<keyword evidence="1" id="KW-0521">NADP</keyword>
<evidence type="ECO:0000256" key="1">
    <source>
        <dbReference type="ARBA" id="ARBA00022857"/>
    </source>
</evidence>
<dbReference type="PANTHER" id="PTHR44154:SF1">
    <property type="entry name" value="QUINONE OXIDOREDUCTASE"/>
    <property type="match status" value="1"/>
</dbReference>
<dbReference type="InterPro" id="IPR011032">
    <property type="entry name" value="GroES-like_sf"/>
</dbReference>
<dbReference type="Pfam" id="PF13602">
    <property type="entry name" value="ADH_zinc_N_2"/>
    <property type="match status" value="1"/>
</dbReference>
<dbReference type="EMBL" id="JAVREJ010000014">
    <property type="protein sequence ID" value="MDT0351726.1"/>
    <property type="molecule type" value="Genomic_DNA"/>
</dbReference>
<dbReference type="EC" id="1.-.-.-" evidence="3"/>
<evidence type="ECO:0000313" key="4">
    <source>
        <dbReference type="Proteomes" id="UP001183202"/>
    </source>
</evidence>
<keyword evidence="3" id="KW-0560">Oxidoreductase</keyword>
<dbReference type="RefSeq" id="WP_311558155.1">
    <property type="nucleotide sequence ID" value="NZ_JAVREJ010000014.1"/>
</dbReference>
<dbReference type="Pfam" id="PF08240">
    <property type="entry name" value="ADH_N"/>
    <property type="match status" value="1"/>
</dbReference>
<dbReference type="SMART" id="SM00829">
    <property type="entry name" value="PKS_ER"/>
    <property type="match status" value="1"/>
</dbReference>
<dbReference type="Gene3D" id="3.90.180.10">
    <property type="entry name" value="Medium-chain alcohol dehydrogenases, catalytic domain"/>
    <property type="match status" value="1"/>
</dbReference>
<evidence type="ECO:0000313" key="3">
    <source>
        <dbReference type="EMBL" id="MDT0351726.1"/>
    </source>
</evidence>
<dbReference type="Proteomes" id="UP001183202">
    <property type="component" value="Unassembled WGS sequence"/>
</dbReference>
<feature type="domain" description="Enoyl reductase (ER)" evidence="2">
    <location>
        <begin position="11"/>
        <end position="309"/>
    </location>
</feature>
<proteinExistence type="predicted"/>
<comment type="caution">
    <text evidence="3">The sequence shown here is derived from an EMBL/GenBank/DDBJ whole genome shotgun (WGS) entry which is preliminary data.</text>
</comment>
<accession>A0ABU2NCQ4</accession>
<gene>
    <name evidence="3" type="ORF">RM445_19570</name>
</gene>
<dbReference type="SUPFAM" id="SSF50129">
    <property type="entry name" value="GroES-like"/>
    <property type="match status" value="1"/>
</dbReference>
<dbReference type="InterPro" id="IPR020843">
    <property type="entry name" value="ER"/>
</dbReference>
<name>A0ABU2NCQ4_9PSEU</name>
<dbReference type="Gene3D" id="3.40.50.720">
    <property type="entry name" value="NAD(P)-binding Rossmann-like Domain"/>
    <property type="match status" value="1"/>
</dbReference>
<reference evidence="4" key="1">
    <citation type="submission" date="2023-07" db="EMBL/GenBank/DDBJ databases">
        <title>30 novel species of actinomycetes from the DSMZ collection.</title>
        <authorList>
            <person name="Nouioui I."/>
        </authorList>
    </citation>
    <scope>NUCLEOTIDE SEQUENCE [LARGE SCALE GENOMIC DNA]</scope>
    <source>
        <strain evidence="4">DSM 45834</strain>
    </source>
</reference>
<dbReference type="CDD" id="cd05289">
    <property type="entry name" value="MDR_like_2"/>
    <property type="match status" value="1"/>
</dbReference>